<evidence type="ECO:0000259" key="12">
    <source>
        <dbReference type="PROSITE" id="PS50893"/>
    </source>
</evidence>
<gene>
    <name evidence="14" type="primary">yojI</name>
    <name evidence="14" type="ORF">PALFYP105_02505</name>
</gene>
<dbReference type="EC" id="7.6.2.2" evidence="3"/>
<dbReference type="InterPro" id="IPR027417">
    <property type="entry name" value="P-loop_NTPase"/>
</dbReference>
<dbReference type="NCBIfam" id="TIGR01194">
    <property type="entry name" value="cyc_pep_trnsptr"/>
    <property type="match status" value="1"/>
</dbReference>
<evidence type="ECO:0000256" key="4">
    <source>
        <dbReference type="ARBA" id="ARBA00022448"/>
    </source>
</evidence>
<keyword evidence="7 14" id="KW-0067">ATP-binding</keyword>
<dbReference type="NCBIfam" id="NF007813">
    <property type="entry name" value="PRK10522.1"/>
    <property type="match status" value="1"/>
</dbReference>
<evidence type="ECO:0000256" key="1">
    <source>
        <dbReference type="ARBA" id="ARBA00004651"/>
    </source>
</evidence>
<feature type="transmembrane region" description="Helical" evidence="11">
    <location>
        <begin position="292"/>
        <end position="315"/>
    </location>
</feature>
<dbReference type="GO" id="GO:0016887">
    <property type="term" value="F:ATP hydrolysis activity"/>
    <property type="evidence" value="ECO:0007669"/>
    <property type="project" value="InterPro"/>
</dbReference>
<keyword evidence="6" id="KW-0547">Nucleotide-binding</keyword>
<protein>
    <recommendedName>
        <fullName evidence="3">ABC-type xenobiotic transporter</fullName>
        <ecNumber evidence="3">7.6.2.2</ecNumber>
    </recommendedName>
</protein>
<keyword evidence="4" id="KW-0813">Transport</keyword>
<dbReference type="InterPro" id="IPR005898">
    <property type="entry name" value="Cyc_pep_transpt_SyrD/YojI"/>
</dbReference>
<evidence type="ECO:0000313" key="14">
    <source>
        <dbReference type="EMBL" id="VYT79398.1"/>
    </source>
</evidence>
<dbReference type="GO" id="GO:0015833">
    <property type="term" value="P:peptide transport"/>
    <property type="evidence" value="ECO:0007669"/>
    <property type="project" value="InterPro"/>
</dbReference>
<feature type="domain" description="ABC transmembrane type-1" evidence="13">
    <location>
        <begin position="34"/>
        <end position="310"/>
    </location>
</feature>
<dbReference type="PROSITE" id="PS50929">
    <property type="entry name" value="ABC_TM1F"/>
    <property type="match status" value="1"/>
</dbReference>
<evidence type="ECO:0000256" key="6">
    <source>
        <dbReference type="ARBA" id="ARBA00022741"/>
    </source>
</evidence>
<feature type="transmembrane region" description="Helical" evidence="11">
    <location>
        <begin position="75"/>
        <end position="100"/>
    </location>
</feature>
<dbReference type="Pfam" id="PF00005">
    <property type="entry name" value="ABC_tran"/>
    <property type="match status" value="1"/>
</dbReference>
<feature type="transmembrane region" description="Helical" evidence="11">
    <location>
        <begin position="34"/>
        <end position="55"/>
    </location>
</feature>
<dbReference type="InterPro" id="IPR036640">
    <property type="entry name" value="ABC1_TM_sf"/>
</dbReference>
<dbReference type="FunFam" id="1.20.1560.10:FF:000052">
    <property type="entry name" value="Multidrug ABC transporter ATP-binding protein"/>
    <property type="match status" value="1"/>
</dbReference>
<dbReference type="GO" id="GO:0008559">
    <property type="term" value="F:ABC-type xenobiotic transporter activity"/>
    <property type="evidence" value="ECO:0007669"/>
    <property type="project" value="UniProtKB-EC"/>
</dbReference>
<keyword evidence="8 11" id="KW-1133">Transmembrane helix</keyword>
<proteinExistence type="inferred from homology"/>
<comment type="similarity">
    <text evidence="2">Belongs to the ABC transporter superfamily. Drug exporter-2 (TC 3.A.1.117) family.</text>
</comment>
<dbReference type="SUPFAM" id="SSF52540">
    <property type="entry name" value="P-loop containing nucleoside triphosphate hydrolases"/>
    <property type="match status" value="1"/>
</dbReference>
<accession>A0A6N2ZN99</accession>
<feature type="transmembrane region" description="Helical" evidence="11">
    <location>
        <begin position="144"/>
        <end position="163"/>
    </location>
</feature>
<evidence type="ECO:0000259" key="13">
    <source>
        <dbReference type="PROSITE" id="PS50929"/>
    </source>
</evidence>
<dbReference type="SMART" id="SM00382">
    <property type="entry name" value="AAA"/>
    <property type="match status" value="1"/>
</dbReference>
<dbReference type="Gene3D" id="1.20.1560.10">
    <property type="entry name" value="ABC transporter type 1, transmembrane domain"/>
    <property type="match status" value="1"/>
</dbReference>
<keyword evidence="5 11" id="KW-0812">Transmembrane</keyword>
<dbReference type="EMBL" id="CACRUS010000003">
    <property type="protein sequence ID" value="VYT79398.1"/>
    <property type="molecule type" value="Genomic_DNA"/>
</dbReference>
<organism evidence="14">
    <name type="scientific">Enterobacter agglomerans</name>
    <name type="common">Erwinia herbicola</name>
    <name type="synonym">Pantoea agglomerans</name>
    <dbReference type="NCBI Taxonomy" id="549"/>
    <lineage>
        <taxon>Bacteria</taxon>
        <taxon>Pseudomonadati</taxon>
        <taxon>Pseudomonadota</taxon>
        <taxon>Gammaproteobacteria</taxon>
        <taxon>Enterobacterales</taxon>
        <taxon>Erwiniaceae</taxon>
        <taxon>Pantoea</taxon>
        <taxon>Pantoea agglomerans group</taxon>
    </lineage>
</organism>
<dbReference type="PANTHER" id="PTHR43553">
    <property type="entry name" value="HEAVY METAL TRANSPORTER"/>
    <property type="match status" value="1"/>
</dbReference>
<dbReference type="SUPFAM" id="SSF90123">
    <property type="entry name" value="ABC transporter transmembrane region"/>
    <property type="match status" value="1"/>
</dbReference>
<feature type="transmembrane region" description="Helical" evidence="11">
    <location>
        <begin position="250"/>
        <end position="272"/>
    </location>
</feature>
<sequence length="566" mass="63807">MYTPGSLHCWLIFIVRIACMQLLLLVWRQYRWPFIAVMALSLASAALGIGLIAFINVRLIEMVDTSLSVLPEFLGLLLLLMAVTLGSQLALTALGHHFVFRLRSEFIKRILDTQVERVEQLGSASLLAGLTSDVRAITIAFVRLPELVQGIILTFGSAAYLAWLSSKMLAVTALWIAITIWGGFVLVSRVYKHMAVLRETEDKLYNDYQTVLEGRKELTLNRERAEYIFNHLYIPDAREYRHHIIRADTFHLSAVNWSNIMMLGAIGLVFWMANSLGWADTNVAATYSLTLLFLRTPLLSAVGALPTLLSAQVAFNKLKKFDLAPFKPEFPRPQAFPDWHTLELRDVTFRYQDNAFSVGPVNLTIHRGELLFLIGGNGSGKSTLAMLLTGLYQPQSGEILLDGKALSAGKPEDYRKLFSAVFTDVWLFDRLLGPEGQQANPVLVEKWLAQLQMSHKLELQDGKILNLKLSKGQKKRVALLLALAEERDIILLDEWAADQDPHFRREFYQVLLPLMQEMGKTIFAISHDDHYFIHADRLLEMRDGKLSELTGDERAAASRDAVARTA</sequence>
<dbReference type="CDD" id="cd03228">
    <property type="entry name" value="ABCC_MRP_Like"/>
    <property type="match status" value="1"/>
</dbReference>
<reference evidence="14" key="1">
    <citation type="submission" date="2019-11" db="EMBL/GenBank/DDBJ databases">
        <authorList>
            <person name="Feng L."/>
        </authorList>
    </citation>
    <scope>NUCLEOTIDE SEQUENCE</scope>
    <source>
        <strain evidence="14">PagglomeransLFYP105</strain>
    </source>
</reference>
<dbReference type="PANTHER" id="PTHR43553:SF11">
    <property type="entry name" value="ABC TRANSPORTER ATP-BINDING_PERMEASE PROTEIN YOJI"/>
    <property type="match status" value="1"/>
</dbReference>
<dbReference type="InterPro" id="IPR050095">
    <property type="entry name" value="ECF_ABC_transporter_ATP-bd"/>
</dbReference>
<evidence type="ECO:0000256" key="5">
    <source>
        <dbReference type="ARBA" id="ARBA00022692"/>
    </source>
</evidence>
<evidence type="ECO:0000256" key="3">
    <source>
        <dbReference type="ARBA" id="ARBA00012191"/>
    </source>
</evidence>
<dbReference type="GO" id="GO:0043190">
    <property type="term" value="C:ATP-binding cassette (ABC) transporter complex"/>
    <property type="evidence" value="ECO:0007669"/>
    <property type="project" value="TreeGrafter"/>
</dbReference>
<feature type="transmembrane region" description="Helical" evidence="11">
    <location>
        <begin position="169"/>
        <end position="188"/>
    </location>
</feature>
<dbReference type="PROSITE" id="PS50893">
    <property type="entry name" value="ABC_TRANSPORTER_2"/>
    <property type="match status" value="1"/>
</dbReference>
<dbReference type="FunFam" id="3.40.50.300:FF:001035">
    <property type="entry name" value="ABC transporter ATP-binding protein YojI"/>
    <property type="match status" value="1"/>
</dbReference>
<evidence type="ECO:0000256" key="9">
    <source>
        <dbReference type="ARBA" id="ARBA00023136"/>
    </source>
</evidence>
<dbReference type="GO" id="GO:0005524">
    <property type="term" value="F:ATP binding"/>
    <property type="evidence" value="ECO:0007669"/>
    <property type="project" value="UniProtKB-KW"/>
</dbReference>
<dbReference type="AlphaFoldDB" id="A0A6N2ZN99"/>
<evidence type="ECO:0000256" key="10">
    <source>
        <dbReference type="ARBA" id="ARBA00034018"/>
    </source>
</evidence>
<feature type="transmembrane region" description="Helical" evidence="11">
    <location>
        <begin position="6"/>
        <end position="27"/>
    </location>
</feature>
<evidence type="ECO:0000256" key="11">
    <source>
        <dbReference type="SAM" id="Phobius"/>
    </source>
</evidence>
<feature type="domain" description="ABC transporter" evidence="12">
    <location>
        <begin position="342"/>
        <end position="565"/>
    </location>
</feature>
<evidence type="ECO:0000256" key="7">
    <source>
        <dbReference type="ARBA" id="ARBA00022840"/>
    </source>
</evidence>
<dbReference type="PROSITE" id="PS00211">
    <property type="entry name" value="ABC_TRANSPORTER_1"/>
    <property type="match status" value="1"/>
</dbReference>
<dbReference type="InterPro" id="IPR017871">
    <property type="entry name" value="ABC_transporter-like_CS"/>
</dbReference>
<keyword evidence="9 11" id="KW-0472">Membrane</keyword>
<dbReference type="Gene3D" id="3.40.50.300">
    <property type="entry name" value="P-loop containing nucleotide triphosphate hydrolases"/>
    <property type="match status" value="1"/>
</dbReference>
<evidence type="ECO:0000256" key="8">
    <source>
        <dbReference type="ARBA" id="ARBA00022989"/>
    </source>
</evidence>
<dbReference type="InterPro" id="IPR011527">
    <property type="entry name" value="ABC1_TM_dom"/>
</dbReference>
<evidence type="ECO:0000256" key="2">
    <source>
        <dbReference type="ARBA" id="ARBA00006526"/>
    </source>
</evidence>
<dbReference type="GO" id="GO:1904680">
    <property type="term" value="F:peptide transmembrane transporter activity"/>
    <property type="evidence" value="ECO:0007669"/>
    <property type="project" value="InterPro"/>
</dbReference>
<dbReference type="InterPro" id="IPR003593">
    <property type="entry name" value="AAA+_ATPase"/>
</dbReference>
<name>A0A6N2ZN99_ENTAG</name>
<comment type="catalytic activity">
    <reaction evidence="10">
        <text>ATP + H2O + xenobioticSide 1 = ADP + phosphate + xenobioticSide 2.</text>
        <dbReference type="EC" id="7.6.2.2"/>
    </reaction>
</comment>
<dbReference type="InterPro" id="IPR003439">
    <property type="entry name" value="ABC_transporter-like_ATP-bd"/>
</dbReference>
<comment type="subcellular location">
    <subcellularLocation>
        <location evidence="1">Cell membrane</location>
        <topology evidence="1">Multi-pass membrane protein</topology>
    </subcellularLocation>
</comment>